<dbReference type="EMBL" id="MN732867">
    <property type="protein sequence ID" value="QGZ16365.1"/>
    <property type="molecule type" value="Genomic_DNA"/>
</dbReference>
<accession>A0A6B9J613</accession>
<reference evidence="1 2" key="1">
    <citation type="submission" date="2019-11" db="EMBL/GenBank/DDBJ databases">
        <title>Characterization of a new Erwinia amylovora bacteriophage.</title>
        <authorList>
            <person name="Valentovich L.N."/>
            <person name="Akhremchuk A.E."/>
            <person name="Besarab N.V."/>
            <person name="Lagonenko A.L."/>
        </authorList>
    </citation>
    <scope>NUCLEOTIDE SEQUENCE [LARGE SCALE GENOMIC DNA]</scope>
</reference>
<keyword evidence="2" id="KW-1185">Reference proteome</keyword>
<gene>
    <name evidence="1" type="ORF">Hena1_02150</name>
</gene>
<evidence type="ECO:0000313" key="1">
    <source>
        <dbReference type="EMBL" id="QGZ16365.1"/>
    </source>
</evidence>
<dbReference type="Proteomes" id="UP000433183">
    <property type="component" value="Segment"/>
</dbReference>
<name>A0A6B9J613_9CAUD</name>
<evidence type="ECO:0000313" key="2">
    <source>
        <dbReference type="Proteomes" id="UP000433183"/>
    </source>
</evidence>
<protein>
    <submittedName>
        <fullName evidence="1">Uncharacterized protein</fullName>
    </submittedName>
</protein>
<proteinExistence type="predicted"/>
<organism evidence="1 2">
    <name type="scientific">Erwinia phage Hena1</name>
    <dbReference type="NCBI Taxonomy" id="2678601"/>
    <lineage>
        <taxon>Viruses</taxon>
        <taxon>Duplodnaviria</taxon>
        <taxon>Heunggongvirae</taxon>
        <taxon>Uroviricota</taxon>
        <taxon>Caudoviricetes</taxon>
        <taxon>Vequintavirinae</taxon>
        <taxon>Henunavirus</taxon>
        <taxon>Henunavirus hena1</taxon>
    </lineage>
</organism>
<sequence>MKNKPQTEIFVIFDTEHQVFWRSANEKVSWSSKGVAKTAFSSSRNNTTKRPFAEQTRYKLASVDVTGIKFIE</sequence>